<comment type="caution">
    <text evidence="2">The sequence shown here is derived from an EMBL/GenBank/DDBJ whole genome shotgun (WGS) entry which is preliminary data.</text>
</comment>
<reference evidence="2 3" key="1">
    <citation type="journal article" date="2018" name="Genomics">
        <title>Molecular footprints of inshore aquatic adaptation in Indo-Pacific humpback dolphin (Sousa chinensis).</title>
        <authorList>
            <person name="Ming Y."/>
            <person name="Jian J."/>
            <person name="Yu F."/>
            <person name="Yu X."/>
            <person name="Wang J."/>
            <person name="Liu W."/>
        </authorList>
    </citation>
    <scope>NUCLEOTIDE SEQUENCE [LARGE SCALE GENOMIC DNA]</scope>
    <source>
        <strain evidence="2">MY-2018</strain>
        <tissue evidence="2">Skin</tissue>
    </source>
</reference>
<evidence type="ECO:0000256" key="1">
    <source>
        <dbReference type="SAM" id="MobiDB-lite"/>
    </source>
</evidence>
<sequence>MNVRNTSRDVDGSMVPPERHPWLHCAINDAPTTRTRLLISSFGQTMNSSKDGSSKAISSAFVIHDACS</sequence>
<gene>
    <name evidence="2" type="ORF">DBR06_SOUSAS1110036</name>
</gene>
<dbReference type="Proteomes" id="UP000295264">
    <property type="component" value="Unassembled WGS sequence"/>
</dbReference>
<keyword evidence="3" id="KW-1185">Reference proteome</keyword>
<accession>A0A484GJH7</accession>
<name>A0A484GJH7_SOUCH</name>
<dbReference type="AlphaFoldDB" id="A0A484GJH7"/>
<evidence type="ECO:0000313" key="2">
    <source>
        <dbReference type="EMBL" id="TEA35689.1"/>
    </source>
</evidence>
<evidence type="ECO:0000313" key="3">
    <source>
        <dbReference type="Proteomes" id="UP000295264"/>
    </source>
</evidence>
<proteinExistence type="predicted"/>
<feature type="region of interest" description="Disordered" evidence="1">
    <location>
        <begin position="1"/>
        <end position="20"/>
    </location>
</feature>
<dbReference type="EMBL" id="QWLN02007139">
    <property type="protein sequence ID" value="TEA35689.1"/>
    <property type="molecule type" value="Genomic_DNA"/>
</dbReference>
<organism evidence="2 3">
    <name type="scientific">Sousa chinensis</name>
    <name type="common">Indo-pacific humpbacked dolphin</name>
    <name type="synonym">Steno chinensis</name>
    <dbReference type="NCBI Taxonomy" id="103600"/>
    <lineage>
        <taxon>Eukaryota</taxon>
        <taxon>Metazoa</taxon>
        <taxon>Chordata</taxon>
        <taxon>Craniata</taxon>
        <taxon>Vertebrata</taxon>
        <taxon>Euteleostomi</taxon>
        <taxon>Mammalia</taxon>
        <taxon>Eutheria</taxon>
        <taxon>Laurasiatheria</taxon>
        <taxon>Artiodactyla</taxon>
        <taxon>Whippomorpha</taxon>
        <taxon>Cetacea</taxon>
        <taxon>Odontoceti</taxon>
        <taxon>Delphinidae</taxon>
        <taxon>Sousa</taxon>
    </lineage>
</organism>
<protein>
    <submittedName>
        <fullName evidence="2">Uncharacterized protein</fullName>
    </submittedName>
</protein>